<dbReference type="PANTHER" id="PTHR43116:SF3">
    <property type="entry name" value="CLASS I PEPTIDE CHAIN RELEASE FACTOR"/>
    <property type="match status" value="1"/>
</dbReference>
<dbReference type="AlphaFoldDB" id="A0A1H2WII4"/>
<organism evidence="9 10">
    <name type="scientific">Alicyclobacillus hesperidum</name>
    <dbReference type="NCBI Taxonomy" id="89784"/>
    <lineage>
        <taxon>Bacteria</taxon>
        <taxon>Bacillati</taxon>
        <taxon>Bacillota</taxon>
        <taxon>Bacilli</taxon>
        <taxon>Bacillales</taxon>
        <taxon>Alicyclobacillaceae</taxon>
        <taxon>Alicyclobacillus</taxon>
    </lineage>
</organism>
<evidence type="ECO:0000259" key="7">
    <source>
        <dbReference type="PROSITE" id="PS00745"/>
    </source>
</evidence>
<dbReference type="Pfam" id="PF03462">
    <property type="entry name" value="PCRF"/>
    <property type="match status" value="1"/>
</dbReference>
<feature type="domain" description="Prokaryotic-type class I peptide chain release factors" evidence="7">
    <location>
        <begin position="206"/>
        <end position="222"/>
    </location>
</feature>
<evidence type="ECO:0000256" key="3">
    <source>
        <dbReference type="ARBA" id="ARBA00022481"/>
    </source>
</evidence>
<evidence type="ECO:0000313" key="8">
    <source>
        <dbReference type="EMBL" id="GLV13095.1"/>
    </source>
</evidence>
<evidence type="ECO:0000256" key="6">
    <source>
        <dbReference type="NCBIfam" id="TIGR00020"/>
    </source>
</evidence>
<evidence type="ECO:0000313" key="9">
    <source>
        <dbReference type="EMBL" id="SDW80365.1"/>
    </source>
</evidence>
<reference evidence="8" key="3">
    <citation type="submission" date="2023-02" db="EMBL/GenBank/DDBJ databases">
        <title>Proposal of a novel subspecies: Alicyclobacillus hesperidum subspecies aegle.</title>
        <authorList>
            <person name="Goto K."/>
            <person name="Fujii T."/>
            <person name="Yasui K."/>
            <person name="Mochida K."/>
            <person name="Kato-Tanaka Y."/>
            <person name="Morohoshi S."/>
            <person name="An S.Y."/>
            <person name="Kasai H."/>
            <person name="Yokota A."/>
        </authorList>
    </citation>
    <scope>NUCLEOTIDE SEQUENCE</scope>
    <source>
        <strain evidence="8">DSM 12766</strain>
    </source>
</reference>
<dbReference type="PANTHER" id="PTHR43116">
    <property type="entry name" value="PEPTIDE CHAIN RELEASE FACTOR 2"/>
    <property type="match status" value="1"/>
</dbReference>
<keyword evidence="4 5" id="KW-0648">Protein biosynthesis</keyword>
<accession>A0A1H2WII4</accession>
<dbReference type="SMART" id="SM00937">
    <property type="entry name" value="PCRF"/>
    <property type="match status" value="1"/>
</dbReference>
<reference evidence="9" key="1">
    <citation type="submission" date="2016-10" db="EMBL/GenBank/DDBJ databases">
        <authorList>
            <person name="de Groot N.N."/>
        </authorList>
    </citation>
    <scope>NUCLEOTIDE SEQUENCE [LARGE SCALE GENOMIC DNA]</scope>
    <source>
        <strain evidence="9">DSM 12489</strain>
    </source>
</reference>
<keyword evidence="3 5" id="KW-0488">Methylation</keyword>
<protein>
    <recommendedName>
        <fullName evidence="5 6">Peptide chain release factor 2</fullName>
        <shortName evidence="5">RF-2</shortName>
    </recommendedName>
</protein>
<keyword evidence="5" id="KW-0963">Cytoplasm</keyword>
<feature type="modified residue" description="N5-methylglutamine" evidence="5">
    <location>
        <position position="213"/>
    </location>
</feature>
<dbReference type="InterPro" id="IPR004374">
    <property type="entry name" value="PrfB"/>
</dbReference>
<dbReference type="STRING" id="89784.SAMN04489725_11554"/>
<dbReference type="Gene3D" id="3.30.70.1660">
    <property type="match status" value="1"/>
</dbReference>
<dbReference type="Gene3D" id="3.30.160.20">
    <property type="match status" value="1"/>
</dbReference>
<dbReference type="Proteomes" id="UP001157137">
    <property type="component" value="Unassembled WGS sequence"/>
</dbReference>
<dbReference type="Gene3D" id="1.20.58.410">
    <property type="entry name" value="Release factor"/>
    <property type="match status" value="1"/>
</dbReference>
<dbReference type="InterPro" id="IPR005139">
    <property type="entry name" value="PCRF"/>
</dbReference>
<evidence type="ECO:0000256" key="5">
    <source>
        <dbReference type="HAMAP-Rule" id="MF_00094"/>
    </source>
</evidence>
<comment type="subcellular location">
    <subcellularLocation>
        <location evidence="5">Cytoplasm</location>
    </subcellularLocation>
</comment>
<dbReference type="NCBIfam" id="TIGR00020">
    <property type="entry name" value="prfB"/>
    <property type="match status" value="1"/>
</dbReference>
<sequence>MAEPNFWDDQEKAQKIIGEMNALKSVVDKMNELTSLHADAEVALQLAQEENDMDLFAEANEMATKLKDGIDSFELQLMLSGDYDANNAIVELHPGAGGTESQDWASILLRMYTRWAEDHGYKVEVLDYLPGDEAGIKSVTLRIKGHNAYGYLKAEKGVHRLVRISPFDASGRRHTSFASVDVIPEIAEDDTSIEIRPEELRIDTYRSTGAGGQHVNTTDSAVRITHLPTGIVVSCQSERSQIQNRAVAMELLKARLAAKRQEEREAELAELRGEQKEIAWGSQIRSYVFHPYSLVKDHRTNQEVGNVQAVVDGLLDPFIHAYLRWQLAREQAREADKATQ</sequence>
<comment type="function">
    <text evidence="1 5">Peptide chain release factor 2 directs the termination of translation in response to the peptide chain termination codons UGA and UAA.</text>
</comment>
<dbReference type="Pfam" id="PF00472">
    <property type="entry name" value="RF-1"/>
    <property type="match status" value="1"/>
</dbReference>
<dbReference type="Proteomes" id="UP000182589">
    <property type="component" value="Unassembled WGS sequence"/>
</dbReference>
<evidence type="ECO:0000256" key="2">
    <source>
        <dbReference type="ARBA" id="ARBA00010835"/>
    </source>
</evidence>
<comment type="similarity">
    <text evidence="2 5">Belongs to the prokaryotic/mitochondrial release factor family.</text>
</comment>
<dbReference type="FunFam" id="3.30.160.20:FF:000004">
    <property type="entry name" value="Peptide chain release factor 1"/>
    <property type="match status" value="1"/>
</dbReference>
<comment type="PTM">
    <text evidence="5">Methylated by PrmC. Methylation increases the termination efficiency of RF2.</text>
</comment>
<gene>
    <name evidence="5 8" type="primary">prfB</name>
    <name evidence="8" type="ORF">Heshes_07790</name>
    <name evidence="9" type="ORF">SAMN04489725_11554</name>
</gene>
<evidence type="ECO:0000256" key="4">
    <source>
        <dbReference type="ARBA" id="ARBA00022917"/>
    </source>
</evidence>
<dbReference type="InterPro" id="IPR000352">
    <property type="entry name" value="Pep_chain_release_fac_I"/>
</dbReference>
<proteinExistence type="inferred from homology"/>
<dbReference type="HAMAP" id="MF_00094">
    <property type="entry name" value="Rel_fac_2"/>
    <property type="match status" value="1"/>
</dbReference>
<keyword evidence="10" id="KW-1185">Reference proteome</keyword>
<dbReference type="GO" id="GO:0016149">
    <property type="term" value="F:translation release factor activity, codon specific"/>
    <property type="evidence" value="ECO:0007669"/>
    <property type="project" value="UniProtKB-UniRule"/>
</dbReference>
<dbReference type="SUPFAM" id="SSF75620">
    <property type="entry name" value="Release factor"/>
    <property type="match status" value="1"/>
</dbReference>
<dbReference type="GO" id="GO:0005737">
    <property type="term" value="C:cytoplasm"/>
    <property type="evidence" value="ECO:0007669"/>
    <property type="project" value="UniProtKB-SubCell"/>
</dbReference>
<dbReference type="PROSITE" id="PS00745">
    <property type="entry name" value="RF_PROK_I"/>
    <property type="match status" value="1"/>
</dbReference>
<name>A0A1H2WII4_9BACL</name>
<dbReference type="InterPro" id="IPR045853">
    <property type="entry name" value="Pep_chain_release_fac_I_sf"/>
</dbReference>
<dbReference type="EMBL" id="BSRA01000003">
    <property type="protein sequence ID" value="GLV13095.1"/>
    <property type="molecule type" value="Genomic_DNA"/>
</dbReference>
<evidence type="ECO:0000313" key="10">
    <source>
        <dbReference type="Proteomes" id="UP000182589"/>
    </source>
</evidence>
<reference evidence="10" key="2">
    <citation type="submission" date="2016-10" db="EMBL/GenBank/DDBJ databases">
        <authorList>
            <person name="Varghese N."/>
        </authorList>
    </citation>
    <scope>NUCLEOTIDE SEQUENCE [LARGE SCALE GENOMIC DNA]</scope>
    <source>
        <strain evidence="10">DSM 12489</strain>
    </source>
</reference>
<dbReference type="EMBL" id="FNOJ01000015">
    <property type="protein sequence ID" value="SDW80365.1"/>
    <property type="molecule type" value="Genomic_DNA"/>
</dbReference>
<evidence type="ECO:0000256" key="1">
    <source>
        <dbReference type="ARBA" id="ARBA00002613"/>
    </source>
</evidence>